<evidence type="ECO:0000256" key="5">
    <source>
        <dbReference type="ARBA" id="ARBA00047942"/>
    </source>
</evidence>
<reference evidence="7 8" key="1">
    <citation type="submission" date="2012-02" db="EMBL/GenBank/DDBJ databases">
        <title>Improved High-Quality Draft genome of Joostella marina DSM 19592.</title>
        <authorList>
            <consortium name="US DOE Joint Genome Institute (JGI-PGF)"/>
            <person name="Lucas S."/>
            <person name="Copeland A."/>
            <person name="Lapidus A."/>
            <person name="Bruce D."/>
            <person name="Goodwin L."/>
            <person name="Pitluck S."/>
            <person name="Peters L."/>
            <person name="Chertkov O."/>
            <person name="Ovchinnikova G."/>
            <person name="Kyrpides N."/>
            <person name="Mavromatis K."/>
            <person name="Detter J.C."/>
            <person name="Han C."/>
            <person name="Land M."/>
            <person name="Hauser L."/>
            <person name="Markowitz V."/>
            <person name="Cheng J.-F."/>
            <person name="Hugenholtz P."/>
            <person name="Woyke T."/>
            <person name="Wu D."/>
            <person name="Tindall B."/>
            <person name="Brambilla E."/>
            <person name="Klenk H.-P."/>
            <person name="Eisen J.A."/>
        </authorList>
    </citation>
    <scope>NUCLEOTIDE SEQUENCE [LARGE SCALE GENOMIC DNA]</scope>
    <source>
        <strain evidence="7 8">DSM 19592</strain>
    </source>
</reference>
<dbReference type="GO" id="GO:0009007">
    <property type="term" value="F:site-specific DNA-methyltransferase (adenine-specific) activity"/>
    <property type="evidence" value="ECO:0007669"/>
    <property type="project" value="UniProtKB-EC"/>
</dbReference>
<dbReference type="GO" id="GO:0006304">
    <property type="term" value="P:DNA modification"/>
    <property type="evidence" value="ECO:0007669"/>
    <property type="project" value="InterPro"/>
</dbReference>
<sequence>MAPLKNILNQLGLIEHHAVYFRDKALGIPFNGFTPEVKQKIDIINPDAYYVFNQQPLLLFFYLDENDRSNRELEIHKQVWSFDNSPVIFVIKKQDVKVYNALNYHKKEKSLEEIPLSPEERQERFSFWNLQSGSTWKWLQQEYLETTKKNKYRKRVNERLFQNIRSVRQILIDEPNGLTENEANSLILRLIFIRYLIDRGVKIDDEEIRGNSLDEKRLSFSRIIQEPTKLDNLFSRLNKNFNGVLFKEVNIKLTSKQSQFLADVFKGEIQEQGAIFEGYYFHIFDFSIIPVEVISGIYESLIDEEKRKLDAAVYTPPFLVEYVLNDTVDKYLANSTSSSCKIFEVAVGSGIFLVQSLRKMIEKEIDLKGKKNNKDFSKRIRNIAKENLYGIDINPEALKVTCFSIYIALLDYQSPKDIEKYPFPNFLGENLFEADCFDLDHQFNEVVKKQKPNFILGNPPWKKDKSLKHLKWINSTKIHNRKITGKLEIAQSFLLRSQDFMQPDTVAALIVTSTIFYNVSTTTREFKHKFLTSFCLDKFLDLSPVKQTLFEQQESPTSIAFYRLANNKNYLENVVEHLSIKVNSFLKYFKMLVIEKYDNKKISQRHFLENDWMFKVALYGNILDFGLIKRLESQNAFKISDLVDGDTLYGGAGISRGKDAKPFPNMIGMPIVENSEINEYYTQVDKANTLEESDVNLARGREIDIFKGKKILLKEQSKNWNKPVISYCDSDSVFRKGTFAISSLNEEIIKPLYGLLISEMATYYMFLIASAWGVGTRPAIRFVDEFLKIPYREPGKGLKNDLINLVNKFLNPFKKHYSEFNLGEPEFDDSVFSQINKLINEVYEIKEYEKDLIDYALNVSRYQFQESKQYLVIDFTQLNPEHYRNRDLVLKKYAEVYLKEMGDLYNAEFIQIEIYPLDHFIAMNFVFLSKEPKDKIIYPQDKNNEKEVLRRLASNLSISQITNTKDPSKNLFIQKDIKGFETNSFYIIKPNEYKCWHRALAWYDVAEFRNTIEQAELNSLSSEINDF</sequence>
<dbReference type="EC" id="2.1.1.72" evidence="1"/>
<evidence type="ECO:0000313" key="7">
    <source>
        <dbReference type="EMBL" id="EIJ40897.1"/>
    </source>
</evidence>
<evidence type="ECO:0000256" key="3">
    <source>
        <dbReference type="ARBA" id="ARBA00022679"/>
    </source>
</evidence>
<dbReference type="eggNOG" id="COG1002">
    <property type="taxonomic scope" value="Bacteria"/>
</dbReference>
<feature type="domain" description="Type II methyltransferase M.TaqI-like" evidence="6">
    <location>
        <begin position="386"/>
        <end position="542"/>
    </location>
</feature>
<protein>
    <recommendedName>
        <fullName evidence="1">site-specific DNA-methyltransferase (adenine-specific)</fullName>
        <ecNumber evidence="1">2.1.1.72</ecNumber>
    </recommendedName>
</protein>
<gene>
    <name evidence="7" type="ORF">JoomaDRAFT_3974</name>
</gene>
<dbReference type="Proteomes" id="UP000004690">
    <property type="component" value="Unassembled WGS sequence"/>
</dbReference>
<organism evidence="7 8">
    <name type="scientific">Galbibacter orientalis DSM 19592</name>
    <dbReference type="NCBI Taxonomy" id="926559"/>
    <lineage>
        <taxon>Bacteria</taxon>
        <taxon>Pseudomonadati</taxon>
        <taxon>Bacteroidota</taxon>
        <taxon>Flavobacteriia</taxon>
        <taxon>Flavobacteriales</taxon>
        <taxon>Flavobacteriaceae</taxon>
        <taxon>Galbibacter</taxon>
    </lineage>
</organism>
<dbReference type="Pfam" id="PF07669">
    <property type="entry name" value="Eco57I"/>
    <property type="match status" value="1"/>
</dbReference>
<dbReference type="InterPro" id="IPR029063">
    <property type="entry name" value="SAM-dependent_MTases_sf"/>
</dbReference>
<keyword evidence="8" id="KW-1185">Reference proteome</keyword>
<evidence type="ECO:0000259" key="6">
    <source>
        <dbReference type="Pfam" id="PF07669"/>
    </source>
</evidence>
<dbReference type="PANTHER" id="PTHR33841">
    <property type="entry name" value="DNA METHYLTRANSFERASE YEEA-RELATED"/>
    <property type="match status" value="1"/>
</dbReference>
<comment type="catalytic activity">
    <reaction evidence="5">
        <text>a 2'-deoxyadenosine in DNA + S-adenosyl-L-methionine = an N(6)-methyl-2'-deoxyadenosine in DNA + S-adenosyl-L-homocysteine + H(+)</text>
        <dbReference type="Rhea" id="RHEA:15197"/>
        <dbReference type="Rhea" id="RHEA-COMP:12418"/>
        <dbReference type="Rhea" id="RHEA-COMP:12419"/>
        <dbReference type="ChEBI" id="CHEBI:15378"/>
        <dbReference type="ChEBI" id="CHEBI:57856"/>
        <dbReference type="ChEBI" id="CHEBI:59789"/>
        <dbReference type="ChEBI" id="CHEBI:90615"/>
        <dbReference type="ChEBI" id="CHEBI:90616"/>
        <dbReference type="EC" id="2.1.1.72"/>
    </reaction>
</comment>
<dbReference type="STRING" id="926559.JoomaDRAFT_3974"/>
<dbReference type="PANTHER" id="PTHR33841:SF1">
    <property type="entry name" value="DNA METHYLTRANSFERASE A"/>
    <property type="match status" value="1"/>
</dbReference>
<keyword evidence="3" id="KW-0808">Transferase</keyword>
<evidence type="ECO:0000256" key="2">
    <source>
        <dbReference type="ARBA" id="ARBA00022603"/>
    </source>
</evidence>
<dbReference type="PROSITE" id="PS00092">
    <property type="entry name" value="N6_MTASE"/>
    <property type="match status" value="1"/>
</dbReference>
<dbReference type="HOGENOM" id="CLU_007039_0_0_10"/>
<dbReference type="GO" id="GO:0003676">
    <property type="term" value="F:nucleic acid binding"/>
    <property type="evidence" value="ECO:0007669"/>
    <property type="project" value="InterPro"/>
</dbReference>
<accession>I3CBA4</accession>
<dbReference type="EMBL" id="JH651379">
    <property type="protein sequence ID" value="EIJ40897.1"/>
    <property type="molecule type" value="Genomic_DNA"/>
</dbReference>
<dbReference type="InterPro" id="IPR050953">
    <property type="entry name" value="N4_N6_ade-DNA_methylase"/>
</dbReference>
<dbReference type="InterPro" id="IPR002052">
    <property type="entry name" value="DNA_methylase_N6_adenine_CS"/>
</dbReference>
<dbReference type="SUPFAM" id="SSF53335">
    <property type="entry name" value="S-adenosyl-L-methionine-dependent methyltransferases"/>
    <property type="match status" value="1"/>
</dbReference>
<dbReference type="GO" id="GO:0032259">
    <property type="term" value="P:methylation"/>
    <property type="evidence" value="ECO:0007669"/>
    <property type="project" value="UniProtKB-KW"/>
</dbReference>
<dbReference type="AlphaFoldDB" id="I3CBA4"/>
<evidence type="ECO:0000313" key="8">
    <source>
        <dbReference type="Proteomes" id="UP000004690"/>
    </source>
</evidence>
<keyword evidence="2" id="KW-0489">Methyltransferase</keyword>
<name>I3CBA4_9FLAO</name>
<keyword evidence="4" id="KW-0949">S-adenosyl-L-methionine</keyword>
<dbReference type="Gene3D" id="3.40.50.150">
    <property type="entry name" value="Vaccinia Virus protein VP39"/>
    <property type="match status" value="1"/>
</dbReference>
<dbReference type="InterPro" id="IPR011639">
    <property type="entry name" value="MethylTrfase_TaqI-like_dom"/>
</dbReference>
<evidence type="ECO:0000256" key="4">
    <source>
        <dbReference type="ARBA" id="ARBA00022691"/>
    </source>
</evidence>
<evidence type="ECO:0000256" key="1">
    <source>
        <dbReference type="ARBA" id="ARBA00011900"/>
    </source>
</evidence>
<proteinExistence type="predicted"/>